<accession>W7IL60</accession>
<sequence length="334" mass="34024">MKALTGSAVTAALGIVINVATDLKSSVWAWLAVVVLVVAGAAVGFGAEKRTRSRGAVGAQEASVPGAVSQANHGEQGVQVNVGGSSDRITVKSRSGTAGLTVGVLVIVATLAGMVAGAWLLQRSGPATADSATGGGAPHWAVSMGPDRCETGWVVPDRGQKSIPVPREGPPDGAALSSGGHVEVTFQGASDTATVLHSISVEVVSRSAPLTGIYLPGTCGSDVTPHHYATDLGSPRPEVVPVAGEQGGRVVPAQEFSFKVAKDDVEKVVVVPTASSGYVEWYLHVRWTSGGSRGDLRIDDGGKPFRTTAATAARKWCTEDSITWAEPDGSPACA</sequence>
<dbReference type="OrthoDB" id="3359627at2"/>
<gene>
    <name evidence="2" type="ORF">UO65_3639</name>
</gene>
<evidence type="ECO:0000256" key="1">
    <source>
        <dbReference type="SAM" id="Phobius"/>
    </source>
</evidence>
<dbReference type="AlphaFoldDB" id="W7IL60"/>
<dbReference type="STRING" id="909613.UO65_3639"/>
<proteinExistence type="predicted"/>
<protein>
    <submittedName>
        <fullName evidence="2">Uncharacterized protein</fullName>
    </submittedName>
</protein>
<dbReference type="RefSeq" id="WP_052021300.1">
    <property type="nucleotide sequence ID" value="NZ_AYXG01000131.1"/>
</dbReference>
<name>W7IL60_9PSEU</name>
<organism evidence="2 3">
    <name type="scientific">Actinokineospora spheciospongiae</name>
    <dbReference type="NCBI Taxonomy" id="909613"/>
    <lineage>
        <taxon>Bacteria</taxon>
        <taxon>Bacillati</taxon>
        <taxon>Actinomycetota</taxon>
        <taxon>Actinomycetes</taxon>
        <taxon>Pseudonocardiales</taxon>
        <taxon>Pseudonocardiaceae</taxon>
        <taxon>Actinokineospora</taxon>
    </lineage>
</organism>
<keyword evidence="3" id="KW-1185">Reference proteome</keyword>
<dbReference type="EMBL" id="AYXG01000131">
    <property type="protein sequence ID" value="EWC61068.1"/>
    <property type="molecule type" value="Genomic_DNA"/>
</dbReference>
<dbReference type="Proteomes" id="UP000019277">
    <property type="component" value="Unassembled WGS sequence"/>
</dbReference>
<feature type="transmembrane region" description="Helical" evidence="1">
    <location>
        <begin position="98"/>
        <end position="121"/>
    </location>
</feature>
<keyword evidence="1" id="KW-0812">Transmembrane</keyword>
<dbReference type="eggNOG" id="COG3093">
    <property type="taxonomic scope" value="Bacteria"/>
</dbReference>
<reference evidence="2 3" key="1">
    <citation type="journal article" date="2014" name="Genome Announc.">
        <title>Draft Genome Sequence of the Antitrypanosomally Active Sponge-Associated Bacterium Actinokineospora sp. Strain EG49.</title>
        <authorList>
            <person name="Harjes J."/>
            <person name="Ryu T."/>
            <person name="Abdelmohsen U.R."/>
            <person name="Moitinho-Silva L."/>
            <person name="Horn H."/>
            <person name="Ravasi T."/>
            <person name="Hentschel U."/>
        </authorList>
    </citation>
    <scope>NUCLEOTIDE SEQUENCE [LARGE SCALE GENOMIC DNA]</scope>
    <source>
        <strain evidence="2 3">EG49</strain>
    </source>
</reference>
<keyword evidence="1" id="KW-0472">Membrane</keyword>
<evidence type="ECO:0000313" key="3">
    <source>
        <dbReference type="Proteomes" id="UP000019277"/>
    </source>
</evidence>
<keyword evidence="1" id="KW-1133">Transmembrane helix</keyword>
<comment type="caution">
    <text evidence="2">The sequence shown here is derived from an EMBL/GenBank/DDBJ whole genome shotgun (WGS) entry which is preliminary data.</text>
</comment>
<feature type="transmembrane region" description="Helical" evidence="1">
    <location>
        <begin position="28"/>
        <end position="47"/>
    </location>
</feature>
<evidence type="ECO:0000313" key="2">
    <source>
        <dbReference type="EMBL" id="EWC61068.1"/>
    </source>
</evidence>